<feature type="region of interest" description="Disordered" evidence="1">
    <location>
        <begin position="1"/>
        <end position="23"/>
    </location>
</feature>
<evidence type="ECO:0000256" key="1">
    <source>
        <dbReference type="SAM" id="MobiDB-lite"/>
    </source>
</evidence>
<dbReference type="KEGG" id="pfer:IRI77_22260"/>
<protein>
    <submittedName>
        <fullName evidence="2">Uncharacterized protein</fullName>
    </submittedName>
</protein>
<dbReference type="EMBL" id="CP063849">
    <property type="protein sequence ID" value="QOY85544.1"/>
    <property type="molecule type" value="Genomic_DNA"/>
</dbReference>
<name>A0A7S7NLX7_PALFE</name>
<organism evidence="2 3">
    <name type="scientific">Paludibaculum fermentans</name>
    <dbReference type="NCBI Taxonomy" id="1473598"/>
    <lineage>
        <taxon>Bacteria</taxon>
        <taxon>Pseudomonadati</taxon>
        <taxon>Acidobacteriota</taxon>
        <taxon>Terriglobia</taxon>
        <taxon>Bryobacterales</taxon>
        <taxon>Bryobacteraceae</taxon>
        <taxon>Paludibaculum</taxon>
    </lineage>
</organism>
<proteinExistence type="predicted"/>
<sequence>MSDVSGQIGEGGPLDGPDADTDPGVVAAQGLDYFALVLADPERGLGDGLVVDSEGFGPELAFELEEAALVAPEDQAVDEEGSELRVGDVRRLLQRLMVEARFDVFRQAVRAGVEVVAGGVL</sequence>
<keyword evidence="3" id="KW-1185">Reference proteome</keyword>
<evidence type="ECO:0000313" key="2">
    <source>
        <dbReference type="EMBL" id="QOY85544.1"/>
    </source>
</evidence>
<accession>A0A7S7NLX7</accession>
<evidence type="ECO:0000313" key="3">
    <source>
        <dbReference type="Proteomes" id="UP000593892"/>
    </source>
</evidence>
<dbReference type="Proteomes" id="UP000593892">
    <property type="component" value="Chromosome"/>
</dbReference>
<dbReference type="AlphaFoldDB" id="A0A7S7NLX7"/>
<dbReference type="RefSeq" id="WP_194447214.1">
    <property type="nucleotide sequence ID" value="NZ_CP063849.1"/>
</dbReference>
<gene>
    <name evidence="2" type="ORF">IRI77_22260</name>
</gene>
<reference evidence="2 3" key="1">
    <citation type="submission" date="2020-10" db="EMBL/GenBank/DDBJ databases">
        <title>Complete genome sequence of Paludibaculum fermentans P105T, a facultatively anaerobic acidobacterium capable of dissimilatory Fe(III) reduction.</title>
        <authorList>
            <person name="Dedysh S.N."/>
            <person name="Beletsky A.V."/>
            <person name="Kulichevskaya I.S."/>
            <person name="Mardanov A.V."/>
            <person name="Ravin N.V."/>
        </authorList>
    </citation>
    <scope>NUCLEOTIDE SEQUENCE [LARGE SCALE GENOMIC DNA]</scope>
    <source>
        <strain evidence="2 3">P105</strain>
    </source>
</reference>